<dbReference type="Pfam" id="PF16186">
    <property type="entry name" value="Arm_3"/>
    <property type="match status" value="1"/>
</dbReference>
<dbReference type="GO" id="GO:0005737">
    <property type="term" value="C:cytoplasm"/>
    <property type="evidence" value="ECO:0007669"/>
    <property type="project" value="InterPro"/>
</dbReference>
<dbReference type="AlphaFoldDB" id="A0AAV1D9G4"/>
<feature type="repeat" description="ARM" evidence="6">
    <location>
        <begin position="158"/>
        <end position="200"/>
    </location>
</feature>
<proteinExistence type="inferred from homology"/>
<dbReference type="PROSITE" id="PS51214">
    <property type="entry name" value="IBB"/>
    <property type="match status" value="1"/>
</dbReference>
<dbReference type="InterPro" id="IPR000225">
    <property type="entry name" value="Armadillo"/>
</dbReference>
<feature type="compositionally biased region" description="Basic and acidic residues" evidence="7">
    <location>
        <begin position="1"/>
        <end position="45"/>
    </location>
</feature>
<dbReference type="InterPro" id="IPR011989">
    <property type="entry name" value="ARM-like"/>
</dbReference>
<dbReference type="PIRSF" id="PIRSF005673">
    <property type="entry name" value="Importin_alpha"/>
    <property type="match status" value="1"/>
</dbReference>
<dbReference type="EMBL" id="OX459121">
    <property type="protein sequence ID" value="CAI9103487.1"/>
    <property type="molecule type" value="Genomic_DNA"/>
</dbReference>
<dbReference type="GO" id="GO:0061608">
    <property type="term" value="F:nuclear import signal receptor activity"/>
    <property type="evidence" value="ECO:0007669"/>
    <property type="project" value="InterPro"/>
</dbReference>
<feature type="repeat" description="ARM" evidence="6">
    <location>
        <begin position="284"/>
        <end position="316"/>
    </location>
</feature>
<reference evidence="9" key="1">
    <citation type="submission" date="2023-03" db="EMBL/GenBank/DDBJ databases">
        <authorList>
            <person name="Julca I."/>
        </authorList>
    </citation>
    <scope>NUCLEOTIDE SEQUENCE</scope>
</reference>
<evidence type="ECO:0000256" key="3">
    <source>
        <dbReference type="ARBA" id="ARBA00022737"/>
    </source>
</evidence>
<dbReference type="Proteomes" id="UP001161247">
    <property type="component" value="Chromosome 4"/>
</dbReference>
<evidence type="ECO:0000256" key="1">
    <source>
        <dbReference type="ARBA" id="ARBA00010394"/>
    </source>
</evidence>
<dbReference type="Pfam" id="PF01749">
    <property type="entry name" value="IBB"/>
    <property type="match status" value="1"/>
</dbReference>
<dbReference type="GO" id="GO:0006606">
    <property type="term" value="P:protein import into nucleus"/>
    <property type="evidence" value="ECO:0007669"/>
    <property type="project" value="InterPro"/>
</dbReference>
<dbReference type="Pfam" id="PF00514">
    <property type="entry name" value="Arm"/>
    <property type="match status" value="8"/>
</dbReference>
<gene>
    <name evidence="9" type="ORF">OLC1_LOCUS12639</name>
</gene>
<evidence type="ECO:0000259" key="8">
    <source>
        <dbReference type="PROSITE" id="PS51214"/>
    </source>
</evidence>
<comment type="similarity">
    <text evidence="1 5">Belongs to the importin alpha family.</text>
</comment>
<dbReference type="FunFam" id="1.20.5.690:FF:000002">
    <property type="entry name" value="Importin subunit alpha"/>
    <property type="match status" value="1"/>
</dbReference>
<organism evidence="9 10">
    <name type="scientific">Oldenlandia corymbosa var. corymbosa</name>
    <dbReference type="NCBI Taxonomy" id="529605"/>
    <lineage>
        <taxon>Eukaryota</taxon>
        <taxon>Viridiplantae</taxon>
        <taxon>Streptophyta</taxon>
        <taxon>Embryophyta</taxon>
        <taxon>Tracheophyta</taxon>
        <taxon>Spermatophyta</taxon>
        <taxon>Magnoliopsida</taxon>
        <taxon>eudicotyledons</taxon>
        <taxon>Gunneridae</taxon>
        <taxon>Pentapetalae</taxon>
        <taxon>asterids</taxon>
        <taxon>lamiids</taxon>
        <taxon>Gentianales</taxon>
        <taxon>Rubiaceae</taxon>
        <taxon>Rubioideae</taxon>
        <taxon>Spermacoceae</taxon>
        <taxon>Hedyotis-Oldenlandia complex</taxon>
        <taxon>Oldenlandia</taxon>
    </lineage>
</organism>
<evidence type="ECO:0000256" key="7">
    <source>
        <dbReference type="SAM" id="MobiDB-lite"/>
    </source>
</evidence>
<evidence type="ECO:0000256" key="5">
    <source>
        <dbReference type="PIRNR" id="PIRNR005673"/>
    </source>
</evidence>
<evidence type="ECO:0000313" key="10">
    <source>
        <dbReference type="Proteomes" id="UP001161247"/>
    </source>
</evidence>
<evidence type="ECO:0000256" key="6">
    <source>
        <dbReference type="PROSITE-ProRule" id="PRU00259"/>
    </source>
</evidence>
<feature type="domain" description="IBB" evidence="8">
    <location>
        <begin position="1"/>
        <end position="58"/>
    </location>
</feature>
<dbReference type="InterPro" id="IPR016024">
    <property type="entry name" value="ARM-type_fold"/>
</dbReference>
<feature type="region of interest" description="Disordered" evidence="7">
    <location>
        <begin position="1"/>
        <end position="66"/>
    </location>
</feature>
<dbReference type="PROSITE" id="PS50176">
    <property type="entry name" value="ARM_REPEAT"/>
    <property type="match status" value="4"/>
</dbReference>
<keyword evidence="3" id="KW-0677">Repeat</keyword>
<keyword evidence="4 5" id="KW-0653">Protein transport</keyword>
<accession>A0AAV1D9G4</accession>
<feature type="repeat" description="ARM" evidence="6">
    <location>
        <begin position="115"/>
        <end position="158"/>
    </location>
</feature>
<feature type="compositionally biased region" description="Polar residues" evidence="7">
    <location>
        <begin position="52"/>
        <end position="66"/>
    </location>
</feature>
<evidence type="ECO:0000256" key="4">
    <source>
        <dbReference type="ARBA" id="ARBA00022927"/>
    </source>
</evidence>
<dbReference type="InterPro" id="IPR036975">
    <property type="entry name" value="Importin-a_IBB_sf"/>
</dbReference>
<dbReference type="PANTHER" id="PTHR23316">
    <property type="entry name" value="IMPORTIN ALPHA"/>
    <property type="match status" value="1"/>
</dbReference>
<feature type="repeat" description="ARM" evidence="6">
    <location>
        <begin position="326"/>
        <end position="369"/>
    </location>
</feature>
<dbReference type="SUPFAM" id="SSF48371">
    <property type="entry name" value="ARM repeat"/>
    <property type="match status" value="1"/>
</dbReference>
<keyword evidence="2 5" id="KW-0813">Transport</keyword>
<dbReference type="FunFam" id="1.25.10.10:FF:000040">
    <property type="entry name" value="Importin subunit alpha"/>
    <property type="match status" value="1"/>
</dbReference>
<dbReference type="InterPro" id="IPR024931">
    <property type="entry name" value="Importin_alpha"/>
</dbReference>
<protein>
    <recommendedName>
        <fullName evidence="5">Importin subunit alpha</fullName>
    </recommendedName>
</protein>
<dbReference type="Gene3D" id="1.20.5.690">
    <property type="entry name" value="Importin-alpha, importin-beta-binding domain"/>
    <property type="match status" value="1"/>
</dbReference>
<dbReference type="Gene3D" id="1.25.10.10">
    <property type="entry name" value="Leucine-rich Repeat Variant"/>
    <property type="match status" value="1"/>
</dbReference>
<keyword evidence="10" id="KW-1185">Reference proteome</keyword>
<name>A0AAV1D9G4_OLDCO</name>
<dbReference type="SMART" id="SM00185">
    <property type="entry name" value="ARM"/>
    <property type="match status" value="8"/>
</dbReference>
<evidence type="ECO:0000256" key="2">
    <source>
        <dbReference type="ARBA" id="ARBA00022448"/>
    </source>
</evidence>
<dbReference type="InterPro" id="IPR032413">
    <property type="entry name" value="Arm_3"/>
</dbReference>
<sequence>MLKPGSKAEMRRGRYKVAVDAEEGRRRREDNMVEIRKNRREENLQKKRRELSQNNQQFAPLQDNQSAGKKLEDLQTMVAGVWTNDANTQLQSTTQFRKLLSIERSPPIQEVIQAGVVPRFVEFLTREDFPQLQFEAAWALTNIASGTSEHTKVVIEHGAVPIFVKLLSSPSDDVREQAVWALGNVAGDSPKCRDLVLNNGALAPLLALLNEHAKLSMLRNATWTLSNFCRGKPQPSFDQTRPALPLLQLLVNSSDEEVLTDACWALSYLSDGPNDKIQAVIDSGVVPRLVELLQHPSPSVLVPALRTVGNIVTGDDIQTQFILNYQTLPYLLNLLHGNYKKSIKKEACWTISNITAGNKDQIQAVISSGIIAPLITLLQNAEFDIKKEAAWAVSNATSGGSHEQIKFLVNEGCIKPLCDLLVCPDPRIVSVCLEGLENILKVGESEKNIGLSGDVNTFAQMIDEADGLEKIENLQSHDNNDIYEKAVKMLETYWLEDEDEALPPGDSTQQAFQFGGQVNPSFTNGGYNFQ</sequence>
<dbReference type="InterPro" id="IPR002652">
    <property type="entry name" value="Importin-a_IBB"/>
</dbReference>
<evidence type="ECO:0000313" key="9">
    <source>
        <dbReference type="EMBL" id="CAI9103487.1"/>
    </source>
</evidence>